<dbReference type="GO" id="GO:0043190">
    <property type="term" value="C:ATP-binding cassette (ABC) transporter complex"/>
    <property type="evidence" value="ECO:0007669"/>
    <property type="project" value="InterPro"/>
</dbReference>
<dbReference type="GO" id="GO:0140359">
    <property type="term" value="F:ABC-type transporter activity"/>
    <property type="evidence" value="ECO:0007669"/>
    <property type="project" value="InterPro"/>
</dbReference>
<dbReference type="InterPro" id="IPR000412">
    <property type="entry name" value="ABC_2_transport"/>
</dbReference>
<dbReference type="PANTHER" id="PTHR43229">
    <property type="entry name" value="NODULATION PROTEIN J"/>
    <property type="match status" value="1"/>
</dbReference>
<feature type="transmembrane region" description="Helical" evidence="5">
    <location>
        <begin position="138"/>
        <end position="161"/>
    </location>
</feature>
<dbReference type="PANTHER" id="PTHR43229:SF2">
    <property type="entry name" value="NODULATION PROTEIN J"/>
    <property type="match status" value="1"/>
</dbReference>
<name>A0A7T9I264_9ARCH</name>
<dbReference type="PROSITE" id="PS51012">
    <property type="entry name" value="ABC_TM2"/>
    <property type="match status" value="1"/>
</dbReference>
<feature type="transmembrane region" description="Helical" evidence="5">
    <location>
        <begin position="224"/>
        <end position="249"/>
    </location>
</feature>
<evidence type="ECO:0000259" key="6">
    <source>
        <dbReference type="PROSITE" id="PS51012"/>
    </source>
</evidence>
<feature type="domain" description="ABC transmembrane type-2" evidence="6">
    <location>
        <begin position="22"/>
        <end position="252"/>
    </location>
</feature>
<dbReference type="InterPro" id="IPR013525">
    <property type="entry name" value="ABC2_TM"/>
</dbReference>
<gene>
    <name evidence="7" type="ORF">IPJ89_02395</name>
</gene>
<dbReference type="PIRSF" id="PIRSF006648">
    <property type="entry name" value="DrrB"/>
    <property type="match status" value="1"/>
</dbReference>
<feature type="transmembrane region" description="Helical" evidence="5">
    <location>
        <begin position="58"/>
        <end position="81"/>
    </location>
</feature>
<evidence type="ECO:0000313" key="7">
    <source>
        <dbReference type="EMBL" id="QQR93068.1"/>
    </source>
</evidence>
<dbReference type="EMBL" id="CP064981">
    <property type="protein sequence ID" value="QQR93068.1"/>
    <property type="molecule type" value="Genomic_DNA"/>
</dbReference>
<evidence type="ECO:0000256" key="2">
    <source>
        <dbReference type="ARBA" id="ARBA00022692"/>
    </source>
</evidence>
<dbReference type="InterPro" id="IPR047817">
    <property type="entry name" value="ABC2_TM_bact-type"/>
</dbReference>
<accession>A0A7T9I264</accession>
<dbReference type="Proteomes" id="UP000596004">
    <property type="component" value="Chromosome"/>
</dbReference>
<dbReference type="Pfam" id="PF01061">
    <property type="entry name" value="ABC2_membrane"/>
    <property type="match status" value="1"/>
</dbReference>
<protein>
    <submittedName>
        <fullName evidence="7">ABC transporter permease</fullName>
    </submittedName>
</protein>
<keyword evidence="2 5" id="KW-0812">Transmembrane</keyword>
<feature type="transmembrane region" description="Helical" evidence="5">
    <location>
        <begin position="102"/>
        <end position="132"/>
    </location>
</feature>
<evidence type="ECO:0000256" key="3">
    <source>
        <dbReference type="ARBA" id="ARBA00022989"/>
    </source>
</evidence>
<comment type="subcellular location">
    <subcellularLocation>
        <location evidence="1">Membrane</location>
        <topology evidence="1">Multi-pass membrane protein</topology>
    </subcellularLocation>
</comment>
<dbReference type="PRINTS" id="PR00164">
    <property type="entry name" value="ABC2TRNSPORT"/>
</dbReference>
<keyword evidence="4 5" id="KW-0472">Membrane</keyword>
<sequence>MEFSSIYTIWLREIKRFMKDKTRYLGGLINPIGYFVIMGFGLGGAFSDVVEGGNYMQFILPGIIGMALLFTSIFSAISVIFERQFGFLKEMLVAPISRTSIVIGKVLGSATTAMLNGVVLLLIGIVFGIIPAAQLNPVSILIALVFMLLIASSFVALGLALAAKMNSMEGFQFVMGFLVMPVFLLSGVFFPIANLPDFLQVLAYIDPLMYGIEGLRYALLGTSFISPFIALGALLIFNGLMIAVAARLFKKMSA</sequence>
<organism evidence="7">
    <name type="scientific">Candidatus Iainarchaeum sp</name>
    <dbReference type="NCBI Taxonomy" id="3101447"/>
    <lineage>
        <taxon>Archaea</taxon>
        <taxon>Candidatus Iainarchaeota</taxon>
        <taxon>Candidatus Iainarchaeia</taxon>
        <taxon>Candidatus Iainarchaeales</taxon>
        <taxon>Candidatus Iainarchaeaceae</taxon>
        <taxon>Candidatus Iainarchaeum</taxon>
    </lineage>
</organism>
<keyword evidence="3 5" id="KW-1133">Transmembrane helix</keyword>
<dbReference type="InterPro" id="IPR051784">
    <property type="entry name" value="Nod_factor_ABC_transporter"/>
</dbReference>
<proteinExistence type="predicted"/>
<reference evidence="7" key="1">
    <citation type="submission" date="2020-11" db="EMBL/GenBank/DDBJ databases">
        <title>Connecting structure to function with the recovery of over 1000 high-quality activated sludge metagenome-assembled genomes encoding full-length rRNA genes using long-read sequencing.</title>
        <authorList>
            <person name="Singleton C.M."/>
            <person name="Petriglieri F."/>
            <person name="Kristensen J.M."/>
            <person name="Kirkegaard R.H."/>
            <person name="Michaelsen T.Y."/>
            <person name="Andersen M.H."/>
            <person name="Karst S.M."/>
            <person name="Dueholm M.S."/>
            <person name="Nielsen P.H."/>
            <person name="Albertsen M."/>
        </authorList>
    </citation>
    <scope>NUCLEOTIDE SEQUENCE</scope>
    <source>
        <strain evidence="7">Fred_18-Q3-R57-64_BAT3C.431</strain>
    </source>
</reference>
<evidence type="ECO:0000256" key="5">
    <source>
        <dbReference type="SAM" id="Phobius"/>
    </source>
</evidence>
<evidence type="ECO:0000256" key="4">
    <source>
        <dbReference type="ARBA" id="ARBA00023136"/>
    </source>
</evidence>
<feature type="transmembrane region" description="Helical" evidence="5">
    <location>
        <begin position="173"/>
        <end position="193"/>
    </location>
</feature>
<evidence type="ECO:0000256" key="1">
    <source>
        <dbReference type="ARBA" id="ARBA00004141"/>
    </source>
</evidence>
<feature type="transmembrane region" description="Helical" evidence="5">
    <location>
        <begin position="24"/>
        <end position="46"/>
    </location>
</feature>
<dbReference type="AlphaFoldDB" id="A0A7T9I264"/>